<evidence type="ECO:0000256" key="3">
    <source>
        <dbReference type="ARBA" id="ARBA00022827"/>
    </source>
</evidence>
<dbReference type="PRINTS" id="PR00411">
    <property type="entry name" value="PNDRDTASEI"/>
</dbReference>
<evidence type="ECO:0000256" key="2">
    <source>
        <dbReference type="ARBA" id="ARBA00022630"/>
    </source>
</evidence>
<dbReference type="InterPro" id="IPR028202">
    <property type="entry name" value="Reductase_C"/>
</dbReference>
<dbReference type="InterPro" id="IPR016156">
    <property type="entry name" value="FAD/NAD-linked_Rdtase_dimer_sf"/>
</dbReference>
<reference evidence="8 9" key="1">
    <citation type="submission" date="2024-02" db="EMBL/GenBank/DDBJ databases">
        <title>Full genome sequence of Nocardioides kribbensis.</title>
        <authorList>
            <person name="Poletto B.L."/>
            <person name="Silva G."/>
            <person name="Galante D."/>
            <person name="Campos K.R."/>
            <person name="Santos M.B.N."/>
            <person name="Sacchi C.T."/>
        </authorList>
    </citation>
    <scope>NUCLEOTIDE SEQUENCE [LARGE SCALE GENOMIC DNA]</scope>
    <source>
        <strain evidence="8 9">O4R</strain>
    </source>
</reference>
<dbReference type="PANTHER" id="PTHR43557:SF2">
    <property type="entry name" value="RIESKE DOMAIN-CONTAINING PROTEIN-RELATED"/>
    <property type="match status" value="1"/>
</dbReference>
<feature type="region of interest" description="Disordered" evidence="5">
    <location>
        <begin position="397"/>
        <end position="426"/>
    </location>
</feature>
<evidence type="ECO:0000259" key="6">
    <source>
        <dbReference type="Pfam" id="PF07992"/>
    </source>
</evidence>
<dbReference type="InterPro" id="IPR023753">
    <property type="entry name" value="FAD/NAD-binding_dom"/>
</dbReference>
<dbReference type="RefSeq" id="WP_349803429.1">
    <property type="nucleotide sequence ID" value="NZ_JBEGDP010000001.1"/>
</dbReference>
<feature type="compositionally biased region" description="Polar residues" evidence="5">
    <location>
        <begin position="405"/>
        <end position="415"/>
    </location>
</feature>
<evidence type="ECO:0000256" key="4">
    <source>
        <dbReference type="ARBA" id="ARBA00023002"/>
    </source>
</evidence>
<keyword evidence="4 8" id="KW-0560">Oxidoreductase</keyword>
<organism evidence="8 9">
    <name type="scientific">Nocardioides kribbensis</name>
    <dbReference type="NCBI Taxonomy" id="305517"/>
    <lineage>
        <taxon>Bacteria</taxon>
        <taxon>Bacillati</taxon>
        <taxon>Actinomycetota</taxon>
        <taxon>Actinomycetes</taxon>
        <taxon>Propionibacteriales</taxon>
        <taxon>Nocardioidaceae</taxon>
        <taxon>Nocardioides</taxon>
    </lineage>
</organism>
<dbReference type="EMBL" id="JBEGDP010000001">
    <property type="protein sequence ID" value="MEQ7845732.1"/>
    <property type="molecule type" value="Genomic_DNA"/>
</dbReference>
<dbReference type="InterPro" id="IPR050446">
    <property type="entry name" value="FAD-oxidoreductase/Apoptosis"/>
</dbReference>
<comment type="cofactor">
    <cofactor evidence="1">
        <name>FAD</name>
        <dbReference type="ChEBI" id="CHEBI:57692"/>
    </cofactor>
</comment>
<protein>
    <submittedName>
        <fullName evidence="8">FAD/NAD(P)-binding oxidoreductase</fullName>
        <ecNumber evidence="8">1.-.-.-</ecNumber>
    </submittedName>
</protein>
<feature type="domain" description="Reductase C-terminal" evidence="7">
    <location>
        <begin position="331"/>
        <end position="402"/>
    </location>
</feature>
<evidence type="ECO:0000313" key="8">
    <source>
        <dbReference type="EMBL" id="MEQ7845732.1"/>
    </source>
</evidence>
<comment type="caution">
    <text evidence="8">The sequence shown here is derived from an EMBL/GenBank/DDBJ whole genome shotgun (WGS) entry which is preliminary data.</text>
</comment>
<dbReference type="InterPro" id="IPR036188">
    <property type="entry name" value="FAD/NAD-bd_sf"/>
</dbReference>
<dbReference type="Pfam" id="PF14759">
    <property type="entry name" value="Reductase_C"/>
    <property type="match status" value="1"/>
</dbReference>
<dbReference type="Pfam" id="PF07992">
    <property type="entry name" value="Pyr_redox_2"/>
    <property type="match status" value="1"/>
</dbReference>
<name>A0ABV1NTA8_9ACTN</name>
<evidence type="ECO:0000256" key="1">
    <source>
        <dbReference type="ARBA" id="ARBA00001974"/>
    </source>
</evidence>
<gene>
    <name evidence="8" type="ORF">V6R90_00475</name>
</gene>
<keyword evidence="2" id="KW-0285">Flavoprotein</keyword>
<sequence>MTRVLIVGASLGALRTAEALRDQGFGASITIVGAEPHLPYDRPPLSKTVMTGASRLEGTALPLRRDLEVDWRLGRTAVSLDLQRRLVALADGVELPFDGLVLATGARARIPGSWAGVCGVHVLRGLDDARELRAALRDRPRRVAVLGAGFIGSEIAASIRALDVPVTLLDAATLPLEAAVGEQVAQYVAVQHRAHGVDLRTESRVAELELRNGALVGLRLADGTLIDADLAVVGFGVTPNTEWLEDSGLVLGDGIVCDAQLRTRTGAGPLPGVVAVADVARWPHPLAAGATVRIEHWSNAMTHGALAAHTLLHDLGVETTHSPARDIVPSFWTDLYATKILAVGLPALATASTVLSGSFEDGHGVVGYGRDGRLVGAVAINDPRSLAPYRRLLAAGSAWPPEPTTGANAPATSRSNEPRHYAEEQS</sequence>
<proteinExistence type="predicted"/>
<dbReference type="SUPFAM" id="SSF51905">
    <property type="entry name" value="FAD/NAD(P)-binding domain"/>
    <property type="match status" value="2"/>
</dbReference>
<feature type="domain" description="FAD/NAD(P)-binding" evidence="6">
    <location>
        <begin position="3"/>
        <end position="304"/>
    </location>
</feature>
<dbReference type="Proteomes" id="UP001482520">
    <property type="component" value="Unassembled WGS sequence"/>
</dbReference>
<accession>A0ABV1NTA8</accession>
<keyword evidence="9" id="KW-1185">Reference proteome</keyword>
<dbReference type="EC" id="1.-.-.-" evidence="8"/>
<dbReference type="PANTHER" id="PTHR43557">
    <property type="entry name" value="APOPTOSIS-INDUCING FACTOR 1"/>
    <property type="match status" value="1"/>
</dbReference>
<dbReference type="Gene3D" id="3.30.390.30">
    <property type="match status" value="1"/>
</dbReference>
<dbReference type="Gene3D" id="3.50.50.60">
    <property type="entry name" value="FAD/NAD(P)-binding domain"/>
    <property type="match status" value="2"/>
</dbReference>
<dbReference type="GO" id="GO:0016491">
    <property type="term" value="F:oxidoreductase activity"/>
    <property type="evidence" value="ECO:0007669"/>
    <property type="project" value="UniProtKB-KW"/>
</dbReference>
<dbReference type="SUPFAM" id="SSF55424">
    <property type="entry name" value="FAD/NAD-linked reductases, dimerisation (C-terminal) domain"/>
    <property type="match status" value="1"/>
</dbReference>
<evidence type="ECO:0000313" key="9">
    <source>
        <dbReference type="Proteomes" id="UP001482520"/>
    </source>
</evidence>
<keyword evidence="3" id="KW-0274">FAD</keyword>
<dbReference type="PRINTS" id="PR00368">
    <property type="entry name" value="FADPNR"/>
</dbReference>
<evidence type="ECO:0000259" key="7">
    <source>
        <dbReference type="Pfam" id="PF14759"/>
    </source>
</evidence>
<feature type="compositionally biased region" description="Basic and acidic residues" evidence="5">
    <location>
        <begin position="416"/>
        <end position="426"/>
    </location>
</feature>
<evidence type="ECO:0000256" key="5">
    <source>
        <dbReference type="SAM" id="MobiDB-lite"/>
    </source>
</evidence>